<keyword evidence="6 7" id="KW-0472">Membrane</keyword>
<protein>
    <submittedName>
        <fullName evidence="10">ABC transporter ATP-binding protein</fullName>
    </submittedName>
</protein>
<dbReference type="PROSITE" id="PS00211">
    <property type="entry name" value="ABC_TRANSPORTER_1"/>
    <property type="match status" value="1"/>
</dbReference>
<feature type="transmembrane region" description="Helical" evidence="7">
    <location>
        <begin position="265"/>
        <end position="286"/>
    </location>
</feature>
<dbReference type="Gene3D" id="3.40.50.300">
    <property type="entry name" value="P-loop containing nucleotide triphosphate hydrolases"/>
    <property type="match status" value="1"/>
</dbReference>
<dbReference type="GO" id="GO:0005524">
    <property type="term" value="F:ATP binding"/>
    <property type="evidence" value="ECO:0007669"/>
    <property type="project" value="UniProtKB-KW"/>
</dbReference>
<evidence type="ECO:0000256" key="6">
    <source>
        <dbReference type="ARBA" id="ARBA00023136"/>
    </source>
</evidence>
<dbReference type="AlphaFoldDB" id="A0A4Z0D0D1"/>
<comment type="caution">
    <text evidence="10">The sequence shown here is derived from an EMBL/GenBank/DDBJ whole genome shotgun (WGS) entry which is preliminary data.</text>
</comment>
<dbReference type="PROSITE" id="PS50929">
    <property type="entry name" value="ABC_TM1F"/>
    <property type="match status" value="1"/>
</dbReference>
<dbReference type="SUPFAM" id="SSF90123">
    <property type="entry name" value="ABC transporter transmembrane region"/>
    <property type="match status" value="1"/>
</dbReference>
<organism evidence="10 11">
    <name type="scientific">Soehngenia longivitae</name>
    <dbReference type="NCBI Taxonomy" id="2562294"/>
    <lineage>
        <taxon>Bacteria</taxon>
        <taxon>Bacillati</taxon>
        <taxon>Bacillota</taxon>
        <taxon>Tissierellia</taxon>
        <taxon>Tissierellales</taxon>
        <taxon>Tissierellaceae</taxon>
        <taxon>Soehngenia</taxon>
    </lineage>
</organism>
<dbReference type="InterPro" id="IPR003439">
    <property type="entry name" value="ABC_transporter-like_ATP-bd"/>
</dbReference>
<dbReference type="OrthoDB" id="2205188at2"/>
<gene>
    <name evidence="10" type="ORF">E4100_08795</name>
</gene>
<dbReference type="Pfam" id="PF00005">
    <property type="entry name" value="ABC_tran"/>
    <property type="match status" value="1"/>
</dbReference>
<dbReference type="EMBL" id="SRIB01000015">
    <property type="protein sequence ID" value="TFZ39231.1"/>
    <property type="molecule type" value="Genomic_DNA"/>
</dbReference>
<dbReference type="GO" id="GO:0016887">
    <property type="term" value="F:ATP hydrolysis activity"/>
    <property type="evidence" value="ECO:0007669"/>
    <property type="project" value="InterPro"/>
</dbReference>
<feature type="transmembrane region" description="Helical" evidence="7">
    <location>
        <begin position="126"/>
        <end position="146"/>
    </location>
</feature>
<keyword evidence="3" id="KW-0547">Nucleotide-binding</keyword>
<dbReference type="PANTHER" id="PTHR43394">
    <property type="entry name" value="ATP-DEPENDENT PERMEASE MDL1, MITOCHONDRIAL"/>
    <property type="match status" value="1"/>
</dbReference>
<evidence type="ECO:0000313" key="11">
    <source>
        <dbReference type="Proteomes" id="UP000298381"/>
    </source>
</evidence>
<dbReference type="SMART" id="SM00382">
    <property type="entry name" value="AAA"/>
    <property type="match status" value="1"/>
</dbReference>
<evidence type="ECO:0000256" key="3">
    <source>
        <dbReference type="ARBA" id="ARBA00022741"/>
    </source>
</evidence>
<feature type="transmembrane region" description="Helical" evidence="7">
    <location>
        <begin position="234"/>
        <end position="259"/>
    </location>
</feature>
<dbReference type="PANTHER" id="PTHR43394:SF1">
    <property type="entry name" value="ATP-BINDING CASSETTE SUB-FAMILY B MEMBER 10, MITOCHONDRIAL"/>
    <property type="match status" value="1"/>
</dbReference>
<evidence type="ECO:0000256" key="5">
    <source>
        <dbReference type="ARBA" id="ARBA00022989"/>
    </source>
</evidence>
<dbReference type="Pfam" id="PF00664">
    <property type="entry name" value="ABC_membrane"/>
    <property type="match status" value="1"/>
</dbReference>
<evidence type="ECO:0000256" key="4">
    <source>
        <dbReference type="ARBA" id="ARBA00022840"/>
    </source>
</evidence>
<evidence type="ECO:0000256" key="1">
    <source>
        <dbReference type="ARBA" id="ARBA00004651"/>
    </source>
</evidence>
<dbReference type="InterPro" id="IPR036640">
    <property type="entry name" value="ABC1_TM_sf"/>
</dbReference>
<name>A0A4Z0D0D1_9FIRM</name>
<dbReference type="InterPro" id="IPR017871">
    <property type="entry name" value="ABC_transporter-like_CS"/>
</dbReference>
<dbReference type="SUPFAM" id="SSF52540">
    <property type="entry name" value="P-loop containing nucleoside triphosphate hydrolases"/>
    <property type="match status" value="1"/>
</dbReference>
<feature type="transmembrane region" description="Helical" evidence="7">
    <location>
        <begin position="47"/>
        <end position="68"/>
    </location>
</feature>
<accession>A0A4Z0D0D1</accession>
<feature type="domain" description="ABC transporter" evidence="8">
    <location>
        <begin position="325"/>
        <end position="546"/>
    </location>
</feature>
<dbReference type="InterPro" id="IPR003593">
    <property type="entry name" value="AAA+_ATPase"/>
</dbReference>
<proteinExistence type="predicted"/>
<keyword evidence="4 10" id="KW-0067">ATP-binding</keyword>
<keyword evidence="5 7" id="KW-1133">Transmembrane helix</keyword>
<dbReference type="InterPro" id="IPR039421">
    <property type="entry name" value="Type_1_exporter"/>
</dbReference>
<feature type="transmembrane region" description="Helical" evidence="7">
    <location>
        <begin position="152"/>
        <end position="171"/>
    </location>
</feature>
<sequence length="548" mass="62922">MKFKKIIFDSIKISIFIELVFSLLYTLCISLIPYIQKLLFDSNGHYSMGYLVLIYMLLILGSAIFQYISQFNEWKRDRSFVITTKDIIFKSIFGKPYYNFKERTVGDYITITNDTIEAIEEEYLSAYIDIIKAVGQIIIYMISIIVIVDFRIALIIILSSLSSVFLPRITADRLAKKRKQYQDQFGYYTDVINDFYIGNVGLDDASKDGIITYHETILEQTEDKKLKFGKFKTFVNIVNGFIMDLVSLTAFIAVGYFLYKGEITVGAGVATFAYIESFIYPIKYILNDINAINASKELVVEVNNLGEDYINNLKITSKNEPINEIESVKIVDVCYGINDFKFGPVNFEFQQGMKYLIIGTSGAGKTTLLKLFSGQIKADYGKILFNNKDVSDNLNEYSSNHIMFITQSSHIFSVPFLEQVTHFNAYSSEKLDYYLNKLPDDIRNRLVNCKNCNQLSGGEKQVINVLTCALAQKPITIVDEGLSAMDYNTKQIVRKEILSKIKTNIYIEIAHSTEFETINYFDQFLEMHKGRVTNVYSKHEYLMANFKE</sequence>
<dbReference type="GO" id="GO:0005886">
    <property type="term" value="C:plasma membrane"/>
    <property type="evidence" value="ECO:0007669"/>
    <property type="project" value="UniProtKB-SubCell"/>
</dbReference>
<evidence type="ECO:0000259" key="9">
    <source>
        <dbReference type="PROSITE" id="PS50929"/>
    </source>
</evidence>
<dbReference type="InterPro" id="IPR011527">
    <property type="entry name" value="ABC1_TM_dom"/>
</dbReference>
<evidence type="ECO:0000256" key="2">
    <source>
        <dbReference type="ARBA" id="ARBA00022692"/>
    </source>
</evidence>
<reference evidence="10 11" key="1">
    <citation type="submission" date="2019-03" db="EMBL/GenBank/DDBJ databases">
        <title>Draft genome sequence data and analysis of a Fermenting Bacterium, Soehngenia longevitae strain 1933PT, isolated from petroleum reservoir in Azerbaijan.</title>
        <authorList>
            <person name="Grouzdev D.S."/>
            <person name="Bidzhieva S.K."/>
            <person name="Sokolova D.S."/>
            <person name="Tourova T.P."/>
            <person name="Poltaraus A.B."/>
            <person name="Nazina T.N."/>
        </authorList>
    </citation>
    <scope>NUCLEOTIDE SEQUENCE [LARGE SCALE GENOMIC DNA]</scope>
    <source>
        <strain evidence="10 11">1933P</strain>
    </source>
</reference>
<dbReference type="GO" id="GO:0015421">
    <property type="term" value="F:ABC-type oligopeptide transporter activity"/>
    <property type="evidence" value="ECO:0007669"/>
    <property type="project" value="TreeGrafter"/>
</dbReference>
<keyword evidence="11" id="KW-1185">Reference proteome</keyword>
<feature type="transmembrane region" description="Helical" evidence="7">
    <location>
        <begin position="12"/>
        <end position="35"/>
    </location>
</feature>
<dbReference type="PROSITE" id="PS50893">
    <property type="entry name" value="ABC_TRANSPORTER_2"/>
    <property type="match status" value="1"/>
</dbReference>
<dbReference type="InterPro" id="IPR027417">
    <property type="entry name" value="P-loop_NTPase"/>
</dbReference>
<feature type="domain" description="ABC transmembrane type-1" evidence="9">
    <location>
        <begin position="19"/>
        <end position="294"/>
    </location>
</feature>
<comment type="subcellular location">
    <subcellularLocation>
        <location evidence="1">Cell membrane</location>
        <topology evidence="1">Multi-pass membrane protein</topology>
    </subcellularLocation>
</comment>
<keyword evidence="2 7" id="KW-0812">Transmembrane</keyword>
<evidence type="ECO:0000256" key="7">
    <source>
        <dbReference type="SAM" id="Phobius"/>
    </source>
</evidence>
<dbReference type="Gene3D" id="1.20.1560.10">
    <property type="entry name" value="ABC transporter type 1, transmembrane domain"/>
    <property type="match status" value="1"/>
</dbReference>
<evidence type="ECO:0000259" key="8">
    <source>
        <dbReference type="PROSITE" id="PS50893"/>
    </source>
</evidence>
<evidence type="ECO:0000313" key="10">
    <source>
        <dbReference type="EMBL" id="TFZ39231.1"/>
    </source>
</evidence>
<dbReference type="RefSeq" id="WP_135271678.1">
    <property type="nucleotide sequence ID" value="NZ_SRIB01000015.1"/>
</dbReference>
<dbReference type="Proteomes" id="UP000298381">
    <property type="component" value="Unassembled WGS sequence"/>
</dbReference>